<dbReference type="InterPro" id="IPR052539">
    <property type="entry name" value="MGD_biosynthesis_adapter"/>
</dbReference>
<proteinExistence type="predicted"/>
<dbReference type="GO" id="GO:0006777">
    <property type="term" value="P:Mo-molybdopterin cofactor biosynthetic process"/>
    <property type="evidence" value="ECO:0007669"/>
    <property type="project" value="InterPro"/>
</dbReference>
<evidence type="ECO:0000313" key="2">
    <source>
        <dbReference type="EMBL" id="GIM46326.1"/>
    </source>
</evidence>
<dbReference type="PANTHER" id="PTHR40072">
    <property type="entry name" value="MOLYBDOPTERIN-GUANINE DINUCLEOTIDE BIOSYNTHESIS ADAPTER PROTEIN-RELATED"/>
    <property type="match status" value="1"/>
</dbReference>
<protein>
    <submittedName>
        <fullName evidence="2">Molybdopterin-guanine dinucleotide biosynthesis protein MobB</fullName>
    </submittedName>
</protein>
<dbReference type="Pfam" id="PF03205">
    <property type="entry name" value="MobB"/>
    <property type="match status" value="1"/>
</dbReference>
<evidence type="ECO:0000313" key="3">
    <source>
        <dbReference type="Proteomes" id="UP001057291"/>
    </source>
</evidence>
<dbReference type="EMBL" id="BOQE01000001">
    <property type="protein sequence ID" value="GIM46326.1"/>
    <property type="molecule type" value="Genomic_DNA"/>
</dbReference>
<dbReference type="InterPro" id="IPR027417">
    <property type="entry name" value="P-loop_NTPase"/>
</dbReference>
<dbReference type="Proteomes" id="UP001057291">
    <property type="component" value="Unassembled WGS sequence"/>
</dbReference>
<dbReference type="PANTHER" id="PTHR40072:SF1">
    <property type="entry name" value="MOLYBDOPTERIN-GUANINE DINUCLEOTIDE BIOSYNTHESIS ADAPTER PROTEIN"/>
    <property type="match status" value="1"/>
</dbReference>
<dbReference type="NCBIfam" id="TIGR00176">
    <property type="entry name" value="mobB"/>
    <property type="match status" value="1"/>
</dbReference>
<reference evidence="2" key="1">
    <citation type="journal article" date="2023" name="Int. J. Syst. Evol. Microbiol.">
        <title>Collibacillus ludicampi gen. nov., sp. nov., a new soil bacterium of the family Alicyclobacillaceae.</title>
        <authorList>
            <person name="Jojima T."/>
            <person name="Ioku Y."/>
            <person name="Fukuta Y."/>
            <person name="Shirasaka N."/>
            <person name="Matsumura Y."/>
            <person name="Mori M."/>
        </authorList>
    </citation>
    <scope>NUCLEOTIDE SEQUENCE</scope>
    <source>
        <strain evidence="2">TP075</strain>
    </source>
</reference>
<organism evidence="2 3">
    <name type="scientific">Collibacillus ludicampi</name>
    <dbReference type="NCBI Taxonomy" id="2771369"/>
    <lineage>
        <taxon>Bacteria</taxon>
        <taxon>Bacillati</taxon>
        <taxon>Bacillota</taxon>
        <taxon>Bacilli</taxon>
        <taxon>Bacillales</taxon>
        <taxon>Alicyclobacillaceae</taxon>
        <taxon>Collibacillus</taxon>
    </lineage>
</organism>
<dbReference type="Gene3D" id="3.40.50.300">
    <property type="entry name" value="P-loop containing nucleotide triphosphate hydrolases"/>
    <property type="match status" value="1"/>
</dbReference>
<keyword evidence="3" id="KW-1185">Reference proteome</keyword>
<name>A0AAV4LET2_9BACL</name>
<dbReference type="InterPro" id="IPR004435">
    <property type="entry name" value="MobB_dom"/>
</dbReference>
<sequence length="133" mass="14876">MGTVKHDGHEFECDHPHTDTWRMRQAGASVVVIASRSKWVLQDFQGSPSLENILTHIKGVDLVLVEGWKHSELPKIVLLHPKEDIFKNEALVNVRAIAAPNDLVHLAPPGIQRYDRDDIRGLADCIIQAIHPA</sequence>
<gene>
    <name evidence="2" type="primary">mobB</name>
    <name evidence="2" type="ORF">DNHGIG_18750</name>
</gene>
<comment type="caution">
    <text evidence="2">The sequence shown here is derived from an EMBL/GenBank/DDBJ whole genome shotgun (WGS) entry which is preliminary data.</text>
</comment>
<dbReference type="AlphaFoldDB" id="A0AAV4LET2"/>
<dbReference type="GO" id="GO:0005525">
    <property type="term" value="F:GTP binding"/>
    <property type="evidence" value="ECO:0007669"/>
    <property type="project" value="InterPro"/>
</dbReference>
<dbReference type="SUPFAM" id="SSF52540">
    <property type="entry name" value="P-loop containing nucleoside triphosphate hydrolases"/>
    <property type="match status" value="1"/>
</dbReference>
<evidence type="ECO:0000259" key="1">
    <source>
        <dbReference type="Pfam" id="PF03205"/>
    </source>
</evidence>
<feature type="domain" description="Molybdopterin-guanine dinucleotide biosynthesis protein B (MobB)" evidence="1">
    <location>
        <begin position="2"/>
        <end position="97"/>
    </location>
</feature>
<accession>A0AAV4LET2</accession>